<protein>
    <submittedName>
        <fullName evidence="2">Disease resistance protein RPP4</fullName>
    </submittedName>
</protein>
<accession>A0ABD0ZKR5</accession>
<dbReference type="PANTHER" id="PTHR11017:SF274">
    <property type="entry name" value="ADP-RIBOSYL CYCLASE_CYCLIC ADP-RIBOSE HYDROLASE-RELATED"/>
    <property type="match status" value="1"/>
</dbReference>
<dbReference type="PRINTS" id="PR00364">
    <property type="entry name" value="DISEASERSIST"/>
</dbReference>
<sequence length="128" mass="14410">MVGIVGTSGIGKSTIGQFLFSKLSSQFHHHALVTYNRPSGHDSSTRLRWEEEFLRKILGQKNIMVKNIMVKNLGEVEKRLKHKKVLIVLDDVGHQEFLQTLVGKTELFGLGSRIIVITQDRGINSQEA</sequence>
<proteinExistence type="predicted"/>
<dbReference type="Proteomes" id="UP001558713">
    <property type="component" value="Unassembled WGS sequence"/>
</dbReference>
<evidence type="ECO:0000313" key="2">
    <source>
        <dbReference type="EMBL" id="KAL1189495.1"/>
    </source>
</evidence>
<dbReference type="Gene3D" id="3.40.50.300">
    <property type="entry name" value="P-loop containing nucleotide triphosphate hydrolases"/>
    <property type="match status" value="1"/>
</dbReference>
<keyword evidence="3" id="KW-1185">Reference proteome</keyword>
<dbReference type="Pfam" id="PF00931">
    <property type="entry name" value="NB-ARC"/>
    <property type="match status" value="1"/>
</dbReference>
<name>A0ABD0ZKR5_CARAN</name>
<organism evidence="2 3">
    <name type="scientific">Cardamine amara subsp. amara</name>
    <dbReference type="NCBI Taxonomy" id="228776"/>
    <lineage>
        <taxon>Eukaryota</taxon>
        <taxon>Viridiplantae</taxon>
        <taxon>Streptophyta</taxon>
        <taxon>Embryophyta</taxon>
        <taxon>Tracheophyta</taxon>
        <taxon>Spermatophyta</taxon>
        <taxon>Magnoliopsida</taxon>
        <taxon>eudicotyledons</taxon>
        <taxon>Gunneridae</taxon>
        <taxon>Pentapetalae</taxon>
        <taxon>rosids</taxon>
        <taxon>malvids</taxon>
        <taxon>Brassicales</taxon>
        <taxon>Brassicaceae</taxon>
        <taxon>Cardamineae</taxon>
        <taxon>Cardamine</taxon>
    </lineage>
</organism>
<dbReference type="PANTHER" id="PTHR11017">
    <property type="entry name" value="LEUCINE-RICH REPEAT-CONTAINING PROTEIN"/>
    <property type="match status" value="1"/>
</dbReference>
<dbReference type="AlphaFoldDB" id="A0ABD0ZKR5"/>
<dbReference type="SUPFAM" id="SSF52540">
    <property type="entry name" value="P-loop containing nucleoside triphosphate hydrolases"/>
    <property type="match status" value="1"/>
</dbReference>
<evidence type="ECO:0000259" key="1">
    <source>
        <dbReference type="Pfam" id="PF00931"/>
    </source>
</evidence>
<gene>
    <name evidence="2" type="ORF">V5N11_019127</name>
</gene>
<dbReference type="InterPro" id="IPR044974">
    <property type="entry name" value="Disease_R_plants"/>
</dbReference>
<dbReference type="EMBL" id="JBANAX010000895">
    <property type="protein sequence ID" value="KAL1189495.1"/>
    <property type="molecule type" value="Genomic_DNA"/>
</dbReference>
<dbReference type="InterPro" id="IPR027417">
    <property type="entry name" value="P-loop_NTPase"/>
</dbReference>
<feature type="domain" description="NB-ARC" evidence="1">
    <location>
        <begin position="1"/>
        <end position="124"/>
    </location>
</feature>
<dbReference type="InterPro" id="IPR002182">
    <property type="entry name" value="NB-ARC"/>
</dbReference>
<comment type="caution">
    <text evidence="2">The sequence shown here is derived from an EMBL/GenBank/DDBJ whole genome shotgun (WGS) entry which is preliminary data.</text>
</comment>
<evidence type="ECO:0000313" key="3">
    <source>
        <dbReference type="Proteomes" id="UP001558713"/>
    </source>
</evidence>
<reference evidence="2 3" key="1">
    <citation type="submission" date="2024-04" db="EMBL/GenBank/DDBJ databases">
        <title>Genome assembly C_amara_ONT_v2.</title>
        <authorList>
            <person name="Yant L."/>
            <person name="Moore C."/>
            <person name="Slenker M."/>
        </authorList>
    </citation>
    <scope>NUCLEOTIDE SEQUENCE [LARGE SCALE GENOMIC DNA]</scope>
    <source>
        <tissue evidence="2">Leaf</tissue>
    </source>
</reference>